<evidence type="ECO:0000313" key="3">
    <source>
        <dbReference type="EMBL" id="KAK8752796.1"/>
    </source>
</evidence>
<dbReference type="InterPro" id="IPR052763">
    <property type="entry name" value="DnaJ_C4"/>
</dbReference>
<dbReference type="InterPro" id="IPR036869">
    <property type="entry name" value="J_dom_sf"/>
</dbReference>
<comment type="caution">
    <text evidence="3">The sequence shown here is derived from an EMBL/GenBank/DDBJ whole genome shotgun (WGS) entry which is preliminary data.</text>
</comment>
<feature type="domain" description="J" evidence="2">
    <location>
        <begin position="12"/>
        <end position="107"/>
    </location>
</feature>
<protein>
    <recommendedName>
        <fullName evidence="2">J domain-containing protein</fullName>
    </recommendedName>
</protein>
<dbReference type="SUPFAM" id="SSF46565">
    <property type="entry name" value="Chaperone J-domain"/>
    <property type="match status" value="1"/>
</dbReference>
<dbReference type="PANTHER" id="PTHR44825:SF1">
    <property type="entry name" value="DNAJ HOMOLOG SUBFAMILY C MEMBER 4"/>
    <property type="match status" value="1"/>
</dbReference>
<dbReference type="Gene3D" id="1.10.287.110">
    <property type="entry name" value="DnaJ domain"/>
    <property type="match status" value="1"/>
</dbReference>
<accession>A0AAW0YMX1</accession>
<keyword evidence="4" id="KW-1185">Reference proteome</keyword>
<keyword evidence="1" id="KW-1133">Transmembrane helix</keyword>
<feature type="transmembrane region" description="Helical" evidence="1">
    <location>
        <begin position="168"/>
        <end position="187"/>
    </location>
</feature>
<dbReference type="PANTHER" id="PTHR44825">
    <property type="match status" value="1"/>
</dbReference>
<proteinExistence type="predicted"/>
<dbReference type="PROSITE" id="PS50076">
    <property type="entry name" value="DNAJ_2"/>
    <property type="match status" value="1"/>
</dbReference>
<evidence type="ECO:0000313" key="4">
    <source>
        <dbReference type="Proteomes" id="UP001445076"/>
    </source>
</evidence>
<dbReference type="AlphaFoldDB" id="A0AAW0YMX1"/>
<name>A0AAW0YMX1_CHEQU</name>
<dbReference type="InterPro" id="IPR001623">
    <property type="entry name" value="DnaJ_domain"/>
</dbReference>
<reference evidence="3 4" key="1">
    <citation type="journal article" date="2024" name="BMC Genomics">
        <title>Genome assembly of redclaw crayfish (Cherax quadricarinatus) provides insights into its immune adaptation and hypoxia tolerance.</title>
        <authorList>
            <person name="Liu Z."/>
            <person name="Zheng J."/>
            <person name="Li H."/>
            <person name="Fang K."/>
            <person name="Wang S."/>
            <person name="He J."/>
            <person name="Zhou D."/>
            <person name="Weng S."/>
            <person name="Chi M."/>
            <person name="Gu Z."/>
            <person name="He J."/>
            <person name="Li F."/>
            <person name="Wang M."/>
        </authorList>
    </citation>
    <scope>NUCLEOTIDE SEQUENCE [LARGE SCALE GENOMIC DNA]</scope>
    <source>
        <strain evidence="3">ZL_2023a</strain>
    </source>
</reference>
<dbReference type="EMBL" id="JARKIK010000004">
    <property type="protein sequence ID" value="KAK8752796.1"/>
    <property type="molecule type" value="Genomic_DNA"/>
</dbReference>
<organism evidence="3 4">
    <name type="scientific">Cherax quadricarinatus</name>
    <name type="common">Australian red claw crayfish</name>
    <dbReference type="NCBI Taxonomy" id="27406"/>
    <lineage>
        <taxon>Eukaryota</taxon>
        <taxon>Metazoa</taxon>
        <taxon>Ecdysozoa</taxon>
        <taxon>Arthropoda</taxon>
        <taxon>Crustacea</taxon>
        <taxon>Multicrustacea</taxon>
        <taxon>Malacostraca</taxon>
        <taxon>Eumalacostraca</taxon>
        <taxon>Eucarida</taxon>
        <taxon>Decapoda</taxon>
        <taxon>Pleocyemata</taxon>
        <taxon>Astacidea</taxon>
        <taxon>Parastacoidea</taxon>
        <taxon>Parastacidae</taxon>
        <taxon>Cherax</taxon>
    </lineage>
</organism>
<evidence type="ECO:0000259" key="2">
    <source>
        <dbReference type="PROSITE" id="PS50076"/>
    </source>
</evidence>
<sequence>MCKKYLVCENSTVYCILMLQQQSLIVSLLQHSNFVKYIIQYTCIGKAYNFPKWLYLQKYSFNILVFLQLHPDKNPDSAKHHQQFISLNEAYSVLSKPHLRLAYDADLAYQERPNMRQYGGIMTDAPQQKVVFKDDTLWEMRDRREDHKYEGRPYYGIRGINKKLPNSYIAAGAFLFMIIGTIFHFFISMKSSDYAIEQLNQRDQIASSYHRLAREQAHMNGNKQQMLMLRQRAEVGRQPEQ</sequence>
<gene>
    <name evidence="3" type="ORF">OTU49_007668</name>
</gene>
<keyword evidence="1" id="KW-0812">Transmembrane</keyword>
<dbReference type="Proteomes" id="UP001445076">
    <property type="component" value="Unassembled WGS sequence"/>
</dbReference>
<keyword evidence="1" id="KW-0472">Membrane</keyword>
<dbReference type="CDD" id="cd06257">
    <property type="entry name" value="DnaJ"/>
    <property type="match status" value="1"/>
</dbReference>
<evidence type="ECO:0000256" key="1">
    <source>
        <dbReference type="SAM" id="Phobius"/>
    </source>
</evidence>
<dbReference type="Pfam" id="PF00226">
    <property type="entry name" value="DnaJ"/>
    <property type="match status" value="1"/>
</dbReference>